<dbReference type="SUPFAM" id="SSF52141">
    <property type="entry name" value="Uracil-DNA glycosylase-like"/>
    <property type="match status" value="1"/>
</dbReference>
<evidence type="ECO:0000256" key="4">
    <source>
        <dbReference type="ARBA" id="ARBA00022801"/>
    </source>
</evidence>
<dbReference type="PROSITE" id="PS00130">
    <property type="entry name" value="U_DNA_GLYCOSYLASE"/>
    <property type="match status" value="1"/>
</dbReference>
<proteinExistence type="inferred from homology"/>
<dbReference type="GO" id="GO:0004844">
    <property type="term" value="F:uracil DNA N-glycosylase activity"/>
    <property type="evidence" value="ECO:0007669"/>
    <property type="project" value="InterPro"/>
</dbReference>
<evidence type="ECO:0000259" key="8">
    <source>
        <dbReference type="SMART" id="SM00986"/>
    </source>
</evidence>
<name>G9CUA7_9ALPH</name>
<protein>
    <submittedName>
        <fullName evidence="9">UL2</fullName>
    </submittedName>
</protein>
<keyword evidence="4" id="KW-0378">Hydrolase</keyword>
<dbReference type="CDD" id="cd10027">
    <property type="entry name" value="UDG-F1-like"/>
    <property type="match status" value="1"/>
</dbReference>
<dbReference type="NCBIfam" id="TIGR00628">
    <property type="entry name" value="ung"/>
    <property type="match status" value="1"/>
</dbReference>
<dbReference type="Proteomes" id="UP000108473">
    <property type="component" value="Segment"/>
</dbReference>
<dbReference type="NCBIfam" id="NF003589">
    <property type="entry name" value="PRK05254.1-2"/>
    <property type="match status" value="1"/>
</dbReference>
<keyword evidence="5" id="KW-0234">DNA repair</keyword>
<feature type="active site" description="Proton acceptor" evidence="6">
    <location>
        <position position="153"/>
    </location>
</feature>
<evidence type="ECO:0000256" key="2">
    <source>
        <dbReference type="ARBA" id="ARBA00022562"/>
    </source>
</evidence>
<dbReference type="InterPro" id="IPR018085">
    <property type="entry name" value="Ura-DNA_Glyclase_AS"/>
</dbReference>
<dbReference type="Gene3D" id="3.40.470.10">
    <property type="entry name" value="Uracil-DNA glycosylase-like domain"/>
    <property type="match status" value="1"/>
</dbReference>
<evidence type="ECO:0000256" key="5">
    <source>
        <dbReference type="ARBA" id="ARBA00023204"/>
    </source>
</evidence>
<organism evidence="9 10">
    <name type="scientific">Gallid herpesvirus 2 strain 814</name>
    <dbReference type="NCBI Taxonomy" id="1123959"/>
    <lineage>
        <taxon>Viruses</taxon>
        <taxon>Duplodnaviria</taxon>
        <taxon>Heunggongvirae</taxon>
        <taxon>Peploviricota</taxon>
        <taxon>Herviviricetes</taxon>
        <taxon>Herpesvirales</taxon>
        <taxon>Orthoherpesviridae</taxon>
        <taxon>Alphaherpesvirinae</taxon>
        <taxon>Mardivirus</taxon>
        <taxon>Mardivirus gallidalpha2</taxon>
        <taxon>Gallid alphaherpesvirus 2</taxon>
    </lineage>
</organism>
<keyword evidence="2" id="KW-1048">Host nucleus</keyword>
<dbReference type="SMR" id="G9CUA7"/>
<feature type="region of interest" description="Disordered" evidence="7">
    <location>
        <begin position="35"/>
        <end position="68"/>
    </location>
</feature>
<feature type="compositionally biased region" description="Polar residues" evidence="7">
    <location>
        <begin position="56"/>
        <end position="68"/>
    </location>
</feature>
<feature type="domain" description="Uracil-DNA glycosylase-like" evidence="8">
    <location>
        <begin position="138"/>
        <end position="299"/>
    </location>
</feature>
<keyword evidence="3" id="KW-0227">DNA damage</keyword>
<reference evidence="9 10" key="1">
    <citation type="journal article" date="2012" name="Arch. Virol.">
        <title>Comparative full-length sequence analysis of Marek's disease virus vaccine strain 814.</title>
        <authorList>
            <person name="Zhang F."/>
            <person name="Liu C.J."/>
            <person name="Zhang Y.P."/>
            <person name="Li Z.J."/>
            <person name="Liu A.L."/>
            <person name="Yan F.H."/>
            <person name="Cong F."/>
            <person name="Cheng Y."/>
        </authorList>
    </citation>
    <scope>NUCLEOTIDE SEQUENCE [LARGE SCALE GENOMIC DNA]</scope>
    <source>
        <strain evidence="9">814</strain>
    </source>
</reference>
<dbReference type="SMART" id="SM00987">
    <property type="entry name" value="UreE_C"/>
    <property type="match status" value="1"/>
</dbReference>
<dbReference type="InterPro" id="IPR036895">
    <property type="entry name" value="Uracil-DNA_glycosylase-like_sf"/>
</dbReference>
<evidence type="ECO:0000313" key="9">
    <source>
        <dbReference type="EMBL" id="AEV54981.1"/>
    </source>
</evidence>
<dbReference type="PANTHER" id="PTHR11264:SF0">
    <property type="entry name" value="URACIL-DNA GLYCOSYLASE"/>
    <property type="match status" value="1"/>
</dbReference>
<comment type="similarity">
    <text evidence="1">Belongs to the uracil-DNA glycosylase (UDG) superfamily. UNG family.</text>
</comment>
<dbReference type="NCBIfam" id="NF003592">
    <property type="entry name" value="PRK05254.1-5"/>
    <property type="match status" value="1"/>
</dbReference>
<dbReference type="PANTHER" id="PTHR11264">
    <property type="entry name" value="URACIL-DNA GLYCOSYLASE"/>
    <property type="match status" value="1"/>
</dbReference>
<evidence type="ECO:0000256" key="7">
    <source>
        <dbReference type="SAM" id="MobiDB-lite"/>
    </source>
</evidence>
<dbReference type="HAMAP" id="MF_00148">
    <property type="entry name" value="UDG"/>
    <property type="match status" value="1"/>
</dbReference>
<dbReference type="SMART" id="SM00986">
    <property type="entry name" value="UDG"/>
    <property type="match status" value="1"/>
</dbReference>
<sequence length="313" mass="34805">MAQLDLTGLTETSKMIVGECHVELKRCAEPPLAADEPMPKKCRRPAGPPKGFISTRGDTSPSSDNNHIHSIQSLTNGDSCVQPWDIIANAYNIHENWKQLLLPELCCLRGSEILAEYERRAITEEVYPPKMDIFAWTRYCAPESVKAVIVGQDPYANPGQAHGLAFSVKQGVAIPPSLKNILLAVKACYPSADLGNHGCLEAWSKRGVLLLNSVLTVKRGDPGSHHSVGWQFFIRNILRRLSSTTRGIVFMLWGAQAQTMYFQTDYDDRHLVLKYSHPSPLSRKPFATCTHFKEANDFLSKIGRGCIDWSLTA</sequence>
<evidence type="ECO:0000256" key="3">
    <source>
        <dbReference type="ARBA" id="ARBA00022763"/>
    </source>
</evidence>
<dbReference type="InterPro" id="IPR002043">
    <property type="entry name" value="UDG_fam1"/>
</dbReference>
<accession>G9CUA7</accession>
<evidence type="ECO:0000313" key="10">
    <source>
        <dbReference type="Proteomes" id="UP000108473"/>
    </source>
</evidence>
<gene>
    <name evidence="9" type="primary">UL2</name>
</gene>
<dbReference type="EMBL" id="JF742597">
    <property type="protein sequence ID" value="AEV54981.1"/>
    <property type="molecule type" value="Genomic_DNA"/>
</dbReference>
<dbReference type="InterPro" id="IPR005122">
    <property type="entry name" value="Uracil-DNA_glycosylase-like"/>
</dbReference>
<evidence type="ECO:0000256" key="6">
    <source>
        <dbReference type="PROSITE-ProRule" id="PRU10072"/>
    </source>
</evidence>
<dbReference type="Pfam" id="PF03167">
    <property type="entry name" value="UDG"/>
    <property type="match status" value="1"/>
</dbReference>
<evidence type="ECO:0000256" key="1">
    <source>
        <dbReference type="ARBA" id="ARBA00008184"/>
    </source>
</evidence>
<dbReference type="GO" id="GO:0097510">
    <property type="term" value="P:base-excision repair, AP site formation via deaminated base removal"/>
    <property type="evidence" value="ECO:0007669"/>
    <property type="project" value="TreeGrafter"/>
</dbReference>